<keyword evidence="3 8" id="KW-0812">Transmembrane</keyword>
<reference evidence="11" key="1">
    <citation type="submission" date="2020-09" db="EMBL/GenBank/DDBJ databases">
        <title>Genome-Enabled Discovery of Anthraquinone Biosynthesis in Senna tora.</title>
        <authorList>
            <person name="Kang S.-H."/>
            <person name="Pandey R.P."/>
            <person name="Lee C.-M."/>
            <person name="Sim J.-S."/>
            <person name="Jeong J.-T."/>
            <person name="Choi B.-S."/>
            <person name="Jung M."/>
            <person name="Ginzburg D."/>
            <person name="Zhao K."/>
            <person name="Won S.Y."/>
            <person name="Oh T.-J."/>
            <person name="Yu Y."/>
            <person name="Kim N.-H."/>
            <person name="Lee O.R."/>
            <person name="Lee T.-H."/>
            <person name="Bashyal P."/>
            <person name="Kim T.-S."/>
            <person name="Lee W.-H."/>
            <person name="Kawkins C."/>
            <person name="Kim C.-K."/>
            <person name="Kim J.S."/>
            <person name="Ahn B.O."/>
            <person name="Rhee S.Y."/>
            <person name="Sohng J.K."/>
        </authorList>
    </citation>
    <scope>NUCLEOTIDE SEQUENCE</scope>
    <source>
        <tissue evidence="11">Leaf</tissue>
    </source>
</reference>
<evidence type="ECO:0000256" key="4">
    <source>
        <dbReference type="ARBA" id="ARBA00022821"/>
    </source>
</evidence>
<dbReference type="InterPro" id="IPR004326">
    <property type="entry name" value="Mlo"/>
</dbReference>
<feature type="transmembrane region" description="Helical" evidence="10">
    <location>
        <begin position="148"/>
        <end position="170"/>
    </location>
</feature>
<evidence type="ECO:0000256" key="9">
    <source>
        <dbReference type="SAM" id="MobiDB-lite"/>
    </source>
</evidence>
<dbReference type="OrthoDB" id="1388414at2759"/>
<keyword evidence="6 8" id="KW-0472">Membrane</keyword>
<dbReference type="PANTHER" id="PTHR31942">
    <property type="entry name" value="MLO-LIKE PROTEIN 1"/>
    <property type="match status" value="1"/>
</dbReference>
<comment type="subcellular location">
    <subcellularLocation>
        <location evidence="1 8">Membrane</location>
        <topology evidence="1 8">Multi-pass membrane protein</topology>
    </subcellularLocation>
</comment>
<dbReference type="AlphaFoldDB" id="A0A834U007"/>
<evidence type="ECO:0000256" key="5">
    <source>
        <dbReference type="ARBA" id="ARBA00022989"/>
    </source>
</evidence>
<accession>A0A834U007</accession>
<evidence type="ECO:0000256" key="2">
    <source>
        <dbReference type="ARBA" id="ARBA00006574"/>
    </source>
</evidence>
<feature type="transmembrane region" description="Helical" evidence="10">
    <location>
        <begin position="64"/>
        <end position="84"/>
    </location>
</feature>
<feature type="compositionally biased region" description="Low complexity" evidence="9">
    <location>
        <begin position="468"/>
        <end position="482"/>
    </location>
</feature>
<gene>
    <name evidence="8" type="primary">MLO</name>
    <name evidence="11" type="ORF">G2W53_011799</name>
</gene>
<dbReference type="GO" id="GO:0006952">
    <property type="term" value="P:defense response"/>
    <property type="evidence" value="ECO:0007669"/>
    <property type="project" value="UniProtKB-KW"/>
</dbReference>
<dbReference type="EMBL" id="JAAIUW010000005">
    <property type="protein sequence ID" value="KAF7829466.1"/>
    <property type="molecule type" value="Genomic_DNA"/>
</dbReference>
<feature type="region of interest" description="Disordered" evidence="9">
    <location>
        <begin position="420"/>
        <end position="498"/>
    </location>
</feature>
<evidence type="ECO:0000313" key="12">
    <source>
        <dbReference type="Proteomes" id="UP000634136"/>
    </source>
</evidence>
<comment type="similarity">
    <text evidence="2 8">Belongs to the MLO family.</text>
</comment>
<dbReference type="GO" id="GO:0016020">
    <property type="term" value="C:membrane"/>
    <property type="evidence" value="ECO:0007669"/>
    <property type="project" value="UniProtKB-SubCell"/>
</dbReference>
<feature type="transmembrane region" description="Helical" evidence="10">
    <location>
        <begin position="366"/>
        <end position="390"/>
    </location>
</feature>
<protein>
    <recommendedName>
        <fullName evidence="8">MLO-like protein</fullName>
    </recommendedName>
</protein>
<dbReference type="Pfam" id="PF03094">
    <property type="entry name" value="Mlo"/>
    <property type="match status" value="3"/>
</dbReference>
<keyword evidence="5 8" id="KW-1133">Transmembrane helix</keyword>
<keyword evidence="4 8" id="KW-0611">Plant defense</keyword>
<proteinExistence type="inferred from homology"/>
<dbReference type="GO" id="GO:0005516">
    <property type="term" value="F:calmodulin binding"/>
    <property type="evidence" value="ECO:0007669"/>
    <property type="project" value="UniProtKB-KW"/>
</dbReference>
<evidence type="ECO:0000313" key="11">
    <source>
        <dbReference type="EMBL" id="KAF7829466.1"/>
    </source>
</evidence>
<organism evidence="11 12">
    <name type="scientific">Senna tora</name>
    <dbReference type="NCBI Taxonomy" id="362788"/>
    <lineage>
        <taxon>Eukaryota</taxon>
        <taxon>Viridiplantae</taxon>
        <taxon>Streptophyta</taxon>
        <taxon>Embryophyta</taxon>
        <taxon>Tracheophyta</taxon>
        <taxon>Spermatophyta</taxon>
        <taxon>Magnoliopsida</taxon>
        <taxon>eudicotyledons</taxon>
        <taxon>Gunneridae</taxon>
        <taxon>Pentapetalae</taxon>
        <taxon>rosids</taxon>
        <taxon>fabids</taxon>
        <taxon>Fabales</taxon>
        <taxon>Fabaceae</taxon>
        <taxon>Caesalpinioideae</taxon>
        <taxon>Cassia clade</taxon>
        <taxon>Senna</taxon>
    </lineage>
</organism>
<sequence length="498" mass="55948">MGGGGGGVAGERSLKETPTWAVAVVCTVFVIVSILIEHGIHSLAKWFQKRQKKAMMEALEKIKAELMLLGFISLLLTFGTKYVAKICMDAKYGDTMLPCLKQQDTEEDESRRKLLWRRQLAAAPAAGLDYCSSKGKIPLISQSALNQLHIFIFVLAVFHILYSVITMALAQAKMKKWKTWEAETSSIEYQFSNGLPIKLHLLGVTPAGLGCRGFDGSQFYASVSKVDYITMRHGFINAHFGPDSKFDFHKYIKRSLEDDFKMVVGIRLVRAHLVVIGTASVGMKLELIIMEMAQEIQERTTVVRGAPVVEPNNKYFWFNRPQWILLLIHFTLFQNAFQIAYFLWIWEMQYEFGLRSCFHENLALTLTRVFVGIALQFICSYVTFPLYALVTQMGSHMKKAIFEEQTAKALKKWQKAAREKSKLKKGGDGDASPSISISGSGYVSGETTPSQGTSPIHLLHKYNPTTQPLSSPKSHHSSTLPSHHPPPNPNIHFSFHNP</sequence>
<evidence type="ECO:0000256" key="10">
    <source>
        <dbReference type="SAM" id="Phobius"/>
    </source>
</evidence>
<evidence type="ECO:0000256" key="8">
    <source>
        <dbReference type="RuleBase" id="RU280816"/>
    </source>
</evidence>
<evidence type="ECO:0000256" key="3">
    <source>
        <dbReference type="ARBA" id="ARBA00022692"/>
    </source>
</evidence>
<keyword evidence="7 8" id="KW-0568">Pathogenesis-related protein</keyword>
<keyword evidence="12" id="KW-1185">Reference proteome</keyword>
<name>A0A834U007_9FABA</name>
<evidence type="ECO:0000256" key="7">
    <source>
        <dbReference type="ARBA" id="ARBA00023265"/>
    </source>
</evidence>
<dbReference type="Proteomes" id="UP000634136">
    <property type="component" value="Unassembled WGS sequence"/>
</dbReference>
<comment type="caution">
    <text evidence="11">The sequence shown here is derived from an EMBL/GenBank/DDBJ whole genome shotgun (WGS) entry which is preliminary data.</text>
</comment>
<evidence type="ECO:0000256" key="1">
    <source>
        <dbReference type="ARBA" id="ARBA00004141"/>
    </source>
</evidence>
<keyword evidence="8" id="KW-0112">Calmodulin-binding</keyword>
<feature type="compositionally biased region" description="Low complexity" evidence="9">
    <location>
        <begin position="430"/>
        <end position="445"/>
    </location>
</feature>
<comment type="function">
    <text evidence="8">May be involved in modulation of pathogen defense and leaf cell death.</text>
</comment>
<dbReference type="PANTHER" id="PTHR31942:SF82">
    <property type="entry name" value="MLO PROTEIN HOMOLOG 1"/>
    <property type="match status" value="1"/>
</dbReference>
<feature type="transmembrane region" description="Helical" evidence="10">
    <location>
        <begin position="323"/>
        <end position="346"/>
    </location>
</feature>
<comment type="domain">
    <text evidence="8">The C-terminus contains a calmodulin-binding domain, which binds calmodulin in a calcium-dependent fashion.</text>
</comment>
<feature type="transmembrane region" description="Helical" evidence="10">
    <location>
        <begin position="20"/>
        <end position="43"/>
    </location>
</feature>
<evidence type="ECO:0000256" key="6">
    <source>
        <dbReference type="ARBA" id="ARBA00023136"/>
    </source>
</evidence>